<reference evidence="3 4" key="1">
    <citation type="submission" date="2019-11" db="EMBL/GenBank/DDBJ databases">
        <title>Whole genome sequencing identifies a novel species of the genus Arsenicicoccus isolated from human blood.</title>
        <authorList>
            <person name="Jeong J.H."/>
            <person name="Kweon O.J."/>
            <person name="Kim H.R."/>
            <person name="Kim T.-H."/>
            <person name="Ha S.-M."/>
            <person name="Lee M.-K."/>
        </authorList>
    </citation>
    <scope>NUCLEOTIDE SEQUENCE [LARGE SCALE GENOMIC DNA]</scope>
    <source>
        <strain evidence="3 4">MKL-02</strain>
    </source>
</reference>
<dbReference type="Proteomes" id="UP000431092">
    <property type="component" value="Unassembled WGS sequence"/>
</dbReference>
<organism evidence="3 4">
    <name type="scientific">Arsenicicoccus cauae</name>
    <dbReference type="NCBI Taxonomy" id="2663847"/>
    <lineage>
        <taxon>Bacteria</taxon>
        <taxon>Bacillati</taxon>
        <taxon>Actinomycetota</taxon>
        <taxon>Actinomycetes</taxon>
        <taxon>Micrococcales</taxon>
        <taxon>Intrasporangiaceae</taxon>
        <taxon>Arsenicicoccus</taxon>
    </lineage>
</organism>
<evidence type="ECO:0000313" key="3">
    <source>
        <dbReference type="EMBL" id="MTB71139.1"/>
    </source>
</evidence>
<feature type="region of interest" description="Disordered" evidence="1">
    <location>
        <begin position="1"/>
        <end position="57"/>
    </location>
</feature>
<keyword evidence="4" id="KW-1185">Reference proteome</keyword>
<dbReference type="Pfam" id="PF04167">
    <property type="entry name" value="DUF402"/>
    <property type="match status" value="1"/>
</dbReference>
<accession>A0A6I3IR65</accession>
<gene>
    <name evidence="3" type="ORF">GGG17_03945</name>
</gene>
<sequence length="236" mass="26562">MRRRVRAWTRSASPPDTEYSAGRRRSSYRRERRGTCPLSQRPGASLWQVTDQQPPGPLTLVEGEPVAIRFVKWDGSQHWTYDGAYLGRDEHGHWVAVPVGAPIARPGRSFDNEHYSVVCVPLQSGHVLTTNADPHKVRHYVDITTVPLWSRVDGTATVSMVDLDLDVVERRNGRIYVDDEDEFADHQVEFAYPPELVTSAEAEARRVLVLVETQAEPFATVAEGWLDRPIPGRSAP</sequence>
<comment type="caution">
    <text evidence="3">The sequence shown here is derived from an EMBL/GenBank/DDBJ whole genome shotgun (WGS) entry which is preliminary data.</text>
</comment>
<evidence type="ECO:0000313" key="4">
    <source>
        <dbReference type="Proteomes" id="UP000431092"/>
    </source>
</evidence>
<dbReference type="InterPro" id="IPR035930">
    <property type="entry name" value="FomD-like_sf"/>
</dbReference>
<dbReference type="SUPFAM" id="SSF159234">
    <property type="entry name" value="FomD-like"/>
    <property type="match status" value="1"/>
</dbReference>
<dbReference type="AlphaFoldDB" id="A0A6I3IR65"/>
<feature type="compositionally biased region" description="Basic residues" evidence="1">
    <location>
        <begin position="22"/>
        <end position="32"/>
    </location>
</feature>
<dbReference type="InterPro" id="IPR007295">
    <property type="entry name" value="DUF402"/>
</dbReference>
<protein>
    <submittedName>
        <fullName evidence="3">DUF402 domain-containing protein</fullName>
    </submittedName>
</protein>
<feature type="domain" description="DUF402" evidence="2">
    <location>
        <begin position="74"/>
        <end position="213"/>
    </location>
</feature>
<evidence type="ECO:0000256" key="1">
    <source>
        <dbReference type="SAM" id="MobiDB-lite"/>
    </source>
</evidence>
<dbReference type="EMBL" id="WLVL01000017">
    <property type="protein sequence ID" value="MTB71139.1"/>
    <property type="molecule type" value="Genomic_DNA"/>
</dbReference>
<name>A0A6I3IR65_9MICO</name>
<dbReference type="Gene3D" id="2.40.380.10">
    <property type="entry name" value="FomD-like"/>
    <property type="match status" value="1"/>
</dbReference>
<evidence type="ECO:0000259" key="2">
    <source>
        <dbReference type="Pfam" id="PF04167"/>
    </source>
</evidence>
<proteinExistence type="predicted"/>